<dbReference type="AlphaFoldDB" id="A0A0C3BE17"/>
<organism evidence="1 2">
    <name type="scientific">Serendipita vermifera MAFF 305830</name>
    <dbReference type="NCBI Taxonomy" id="933852"/>
    <lineage>
        <taxon>Eukaryota</taxon>
        <taxon>Fungi</taxon>
        <taxon>Dikarya</taxon>
        <taxon>Basidiomycota</taxon>
        <taxon>Agaricomycotina</taxon>
        <taxon>Agaricomycetes</taxon>
        <taxon>Sebacinales</taxon>
        <taxon>Serendipitaceae</taxon>
        <taxon>Serendipita</taxon>
    </lineage>
</organism>
<sequence length="101" mass="11295">MDDDDDTLRTSDDDPLFRVNFPSGHSFVLSRTIRVELSAEHAAPWSSSQRITSEALVYPRMRLVQFTSSIPGAFNVCTNERGVPRGLWSVCALQQAPVTIR</sequence>
<protein>
    <submittedName>
        <fullName evidence="1">Uncharacterized protein</fullName>
    </submittedName>
</protein>
<dbReference type="EMBL" id="KN824287">
    <property type="protein sequence ID" value="KIM29676.1"/>
    <property type="molecule type" value="Genomic_DNA"/>
</dbReference>
<name>A0A0C3BE17_SERVB</name>
<reference evidence="1 2" key="1">
    <citation type="submission" date="2014-04" db="EMBL/GenBank/DDBJ databases">
        <authorList>
            <consortium name="DOE Joint Genome Institute"/>
            <person name="Kuo A."/>
            <person name="Zuccaro A."/>
            <person name="Kohler A."/>
            <person name="Nagy L.G."/>
            <person name="Floudas D."/>
            <person name="Copeland A."/>
            <person name="Barry K.W."/>
            <person name="Cichocki N."/>
            <person name="Veneault-Fourrey C."/>
            <person name="LaButti K."/>
            <person name="Lindquist E.A."/>
            <person name="Lipzen A."/>
            <person name="Lundell T."/>
            <person name="Morin E."/>
            <person name="Murat C."/>
            <person name="Sun H."/>
            <person name="Tunlid A."/>
            <person name="Henrissat B."/>
            <person name="Grigoriev I.V."/>
            <person name="Hibbett D.S."/>
            <person name="Martin F."/>
            <person name="Nordberg H.P."/>
            <person name="Cantor M.N."/>
            <person name="Hua S.X."/>
        </authorList>
    </citation>
    <scope>NUCLEOTIDE SEQUENCE [LARGE SCALE GENOMIC DNA]</scope>
    <source>
        <strain evidence="1 2">MAFF 305830</strain>
    </source>
</reference>
<proteinExistence type="predicted"/>
<reference evidence="2" key="2">
    <citation type="submission" date="2015-01" db="EMBL/GenBank/DDBJ databases">
        <title>Evolutionary Origins and Diversification of the Mycorrhizal Mutualists.</title>
        <authorList>
            <consortium name="DOE Joint Genome Institute"/>
            <consortium name="Mycorrhizal Genomics Consortium"/>
            <person name="Kohler A."/>
            <person name="Kuo A."/>
            <person name="Nagy L.G."/>
            <person name="Floudas D."/>
            <person name="Copeland A."/>
            <person name="Barry K.W."/>
            <person name="Cichocki N."/>
            <person name="Veneault-Fourrey C."/>
            <person name="LaButti K."/>
            <person name="Lindquist E.A."/>
            <person name="Lipzen A."/>
            <person name="Lundell T."/>
            <person name="Morin E."/>
            <person name="Murat C."/>
            <person name="Riley R."/>
            <person name="Ohm R."/>
            <person name="Sun H."/>
            <person name="Tunlid A."/>
            <person name="Henrissat B."/>
            <person name="Grigoriev I.V."/>
            <person name="Hibbett D.S."/>
            <person name="Martin F."/>
        </authorList>
    </citation>
    <scope>NUCLEOTIDE SEQUENCE [LARGE SCALE GENOMIC DNA]</scope>
    <source>
        <strain evidence="2">MAFF 305830</strain>
    </source>
</reference>
<evidence type="ECO:0000313" key="2">
    <source>
        <dbReference type="Proteomes" id="UP000054097"/>
    </source>
</evidence>
<gene>
    <name evidence="1" type="ORF">M408DRAFT_328541</name>
</gene>
<evidence type="ECO:0000313" key="1">
    <source>
        <dbReference type="EMBL" id="KIM29676.1"/>
    </source>
</evidence>
<keyword evidence="2" id="KW-1185">Reference proteome</keyword>
<dbReference type="HOGENOM" id="CLU_2293419_0_0_1"/>
<accession>A0A0C3BE17</accession>
<dbReference type="Proteomes" id="UP000054097">
    <property type="component" value="Unassembled WGS sequence"/>
</dbReference>